<keyword evidence="6" id="KW-0479">Metal-binding</keyword>
<evidence type="ECO:0000313" key="17">
    <source>
        <dbReference type="EMBL" id="KAK5645563.1"/>
    </source>
</evidence>
<evidence type="ECO:0000256" key="3">
    <source>
        <dbReference type="ARBA" id="ARBA00012483"/>
    </source>
</evidence>
<dbReference type="PANTHER" id="PTHR12183:SF32">
    <property type="entry name" value="MITOCHONDRIAL E3 UBIQUITIN PROTEIN LIGASE 1"/>
    <property type="match status" value="1"/>
</dbReference>
<keyword evidence="11 15" id="KW-1133">Transmembrane helix</keyword>
<evidence type="ECO:0000256" key="13">
    <source>
        <dbReference type="ARBA" id="ARBA00023136"/>
    </source>
</evidence>
<feature type="domain" description="RING-type" evidence="16">
    <location>
        <begin position="294"/>
        <end position="330"/>
    </location>
</feature>
<organism evidence="17 18">
    <name type="scientific">Pyrocoelia pectoralis</name>
    <dbReference type="NCBI Taxonomy" id="417401"/>
    <lineage>
        <taxon>Eukaryota</taxon>
        <taxon>Metazoa</taxon>
        <taxon>Ecdysozoa</taxon>
        <taxon>Arthropoda</taxon>
        <taxon>Hexapoda</taxon>
        <taxon>Insecta</taxon>
        <taxon>Pterygota</taxon>
        <taxon>Neoptera</taxon>
        <taxon>Endopterygota</taxon>
        <taxon>Coleoptera</taxon>
        <taxon>Polyphaga</taxon>
        <taxon>Elateriformia</taxon>
        <taxon>Elateroidea</taxon>
        <taxon>Lampyridae</taxon>
        <taxon>Lampyrinae</taxon>
        <taxon>Pyrocoelia</taxon>
    </lineage>
</organism>
<evidence type="ECO:0000259" key="16">
    <source>
        <dbReference type="PROSITE" id="PS50089"/>
    </source>
</evidence>
<comment type="caution">
    <text evidence="17">The sequence shown here is derived from an EMBL/GenBank/DDBJ whole genome shotgun (WGS) entry which is preliminary data.</text>
</comment>
<name>A0AAN7ZPD4_9COLE</name>
<dbReference type="Gene3D" id="3.30.40.10">
    <property type="entry name" value="Zinc/RING finger domain, C3HC4 (zinc finger)"/>
    <property type="match status" value="1"/>
</dbReference>
<keyword evidence="10" id="KW-0862">Zinc</keyword>
<dbReference type="PROSITE" id="PS50089">
    <property type="entry name" value="ZF_RING_2"/>
    <property type="match status" value="1"/>
</dbReference>
<evidence type="ECO:0000256" key="2">
    <source>
        <dbReference type="ARBA" id="ARBA00004374"/>
    </source>
</evidence>
<dbReference type="CDD" id="cd16649">
    <property type="entry name" value="mRING-HC-C3HC5_CGRF1-like"/>
    <property type="match status" value="1"/>
</dbReference>
<dbReference type="GO" id="GO:0061630">
    <property type="term" value="F:ubiquitin protein ligase activity"/>
    <property type="evidence" value="ECO:0007669"/>
    <property type="project" value="UniProtKB-EC"/>
</dbReference>
<gene>
    <name evidence="17" type="ORF">RI129_006863</name>
</gene>
<evidence type="ECO:0000256" key="10">
    <source>
        <dbReference type="ARBA" id="ARBA00022833"/>
    </source>
</evidence>
<dbReference type="GO" id="GO:0005741">
    <property type="term" value="C:mitochondrial outer membrane"/>
    <property type="evidence" value="ECO:0007669"/>
    <property type="project" value="UniProtKB-SubCell"/>
</dbReference>
<keyword evidence="8" id="KW-0833">Ubl conjugation pathway</keyword>
<feature type="transmembrane region" description="Helical" evidence="15">
    <location>
        <begin position="232"/>
        <end position="251"/>
    </location>
</feature>
<reference evidence="17 18" key="1">
    <citation type="journal article" date="2024" name="Insects">
        <title>An Improved Chromosome-Level Genome Assembly of the Firefly Pyrocoelia pectoralis.</title>
        <authorList>
            <person name="Fu X."/>
            <person name="Meyer-Rochow V.B."/>
            <person name="Ballantyne L."/>
            <person name="Zhu X."/>
        </authorList>
    </citation>
    <scope>NUCLEOTIDE SEQUENCE [LARGE SCALE GENOMIC DNA]</scope>
    <source>
        <strain evidence="17">XCY_ONT2</strain>
    </source>
</reference>
<dbReference type="EC" id="2.3.2.27" evidence="3"/>
<dbReference type="InterPro" id="IPR013083">
    <property type="entry name" value="Znf_RING/FYVE/PHD"/>
</dbReference>
<dbReference type="Pfam" id="PF12483">
    <property type="entry name" value="GIDE"/>
    <property type="match status" value="1"/>
</dbReference>
<dbReference type="SUPFAM" id="SSF57850">
    <property type="entry name" value="RING/U-box"/>
    <property type="match status" value="1"/>
</dbReference>
<dbReference type="InterPro" id="IPR001841">
    <property type="entry name" value="Znf_RING"/>
</dbReference>
<dbReference type="GO" id="GO:0008270">
    <property type="term" value="F:zinc ion binding"/>
    <property type="evidence" value="ECO:0007669"/>
    <property type="project" value="UniProtKB-KW"/>
</dbReference>
<keyword evidence="12" id="KW-0496">Mitochondrion</keyword>
<keyword evidence="7 14" id="KW-0863">Zinc-finger</keyword>
<evidence type="ECO:0000256" key="15">
    <source>
        <dbReference type="SAM" id="Phobius"/>
    </source>
</evidence>
<evidence type="ECO:0000256" key="8">
    <source>
        <dbReference type="ARBA" id="ARBA00022786"/>
    </source>
</evidence>
<evidence type="ECO:0000256" key="12">
    <source>
        <dbReference type="ARBA" id="ARBA00023128"/>
    </source>
</evidence>
<comment type="subcellular location">
    <subcellularLocation>
        <location evidence="2">Mitochondrion outer membrane</location>
        <topology evidence="2">Multi-pass membrane protein</topology>
    </subcellularLocation>
</comment>
<dbReference type="PANTHER" id="PTHR12183">
    <property type="entry name" value="MITOCHONDRIAL UBIQUITIN LIGASE ACTIVATOR OF NFKB 1"/>
    <property type="match status" value="1"/>
</dbReference>
<evidence type="ECO:0000313" key="18">
    <source>
        <dbReference type="Proteomes" id="UP001329430"/>
    </source>
</evidence>
<keyword evidence="5 15" id="KW-0812">Transmembrane</keyword>
<evidence type="ECO:0000256" key="9">
    <source>
        <dbReference type="ARBA" id="ARBA00022787"/>
    </source>
</evidence>
<evidence type="ECO:0000256" key="7">
    <source>
        <dbReference type="ARBA" id="ARBA00022771"/>
    </source>
</evidence>
<evidence type="ECO:0000256" key="5">
    <source>
        <dbReference type="ARBA" id="ARBA00022692"/>
    </source>
</evidence>
<dbReference type="GO" id="GO:0016567">
    <property type="term" value="P:protein ubiquitination"/>
    <property type="evidence" value="ECO:0007669"/>
    <property type="project" value="InterPro"/>
</dbReference>
<comment type="catalytic activity">
    <reaction evidence="1">
        <text>S-ubiquitinyl-[E2 ubiquitin-conjugating enzyme]-L-cysteine + [acceptor protein]-L-lysine = [E2 ubiquitin-conjugating enzyme]-L-cysteine + N(6)-ubiquitinyl-[acceptor protein]-L-lysine.</text>
        <dbReference type="EC" id="2.3.2.27"/>
    </reaction>
</comment>
<sequence>MDYLIEIIALTVDSVCLVGYFVNYLKTKNSITLIENSPVLEINKNLTKIVNKQPDQIIPYVAIRGVVQPIGNPIISNNNSKVTGVLQLLTIKEHIIQRGATGYWSEHEKVIQTVQNVMPFVIESHGYNVEVVDALAADILDLDVISNVFTPTVPKFIDHIWGFFTGFRQRGVQTTEEMLRKGTIITGIGELILSEDKKAVRLQPPRDGSPYYLTNMSIMSLLKKLDDQQRTYRLFCILFGTLGIVVGGLIVRRYLRNRSEWLDKERKKMEREVVRKERRKRVRVGSELSDAQLCVVCKVNPKEVILLPCGHVCLCEDCSDEISDLCPICREVIDKKTAAYLS</sequence>
<dbReference type="EMBL" id="JAVRBK010000004">
    <property type="protein sequence ID" value="KAK5645563.1"/>
    <property type="molecule type" value="Genomic_DNA"/>
</dbReference>
<evidence type="ECO:0000256" key="14">
    <source>
        <dbReference type="PROSITE-ProRule" id="PRU00175"/>
    </source>
</evidence>
<evidence type="ECO:0000256" key="6">
    <source>
        <dbReference type="ARBA" id="ARBA00022723"/>
    </source>
</evidence>
<dbReference type="Proteomes" id="UP001329430">
    <property type="component" value="Chromosome 4"/>
</dbReference>
<dbReference type="InterPro" id="IPR022170">
    <property type="entry name" value="MUL1-like"/>
</dbReference>
<evidence type="ECO:0000256" key="4">
    <source>
        <dbReference type="ARBA" id="ARBA00022679"/>
    </source>
</evidence>
<keyword evidence="13 15" id="KW-0472">Membrane</keyword>
<accession>A0AAN7ZPD4</accession>
<dbReference type="InterPro" id="IPR051652">
    <property type="entry name" value="MDM2_MDM4_MUL1"/>
</dbReference>
<keyword evidence="18" id="KW-1185">Reference proteome</keyword>
<evidence type="ECO:0000256" key="11">
    <source>
        <dbReference type="ARBA" id="ARBA00022989"/>
    </source>
</evidence>
<dbReference type="AlphaFoldDB" id="A0AAN7ZPD4"/>
<keyword evidence="4" id="KW-0808">Transferase</keyword>
<protein>
    <recommendedName>
        <fullName evidence="3">RING-type E3 ubiquitin transferase</fullName>
        <ecNumber evidence="3">2.3.2.27</ecNumber>
    </recommendedName>
</protein>
<evidence type="ECO:0000256" key="1">
    <source>
        <dbReference type="ARBA" id="ARBA00000900"/>
    </source>
</evidence>
<dbReference type="Pfam" id="PF13920">
    <property type="entry name" value="zf-C3HC4_3"/>
    <property type="match status" value="1"/>
</dbReference>
<proteinExistence type="predicted"/>
<keyword evidence="9" id="KW-1000">Mitochondrion outer membrane</keyword>